<dbReference type="eggNOG" id="COG0537">
    <property type="taxonomic scope" value="Bacteria"/>
</dbReference>
<dbReference type="RefSeq" id="WP_041018473.1">
    <property type="nucleotide sequence ID" value="NZ_CCEJ010000010.1"/>
</dbReference>
<keyword evidence="6" id="KW-1185">Reference proteome</keyword>
<organism evidence="5 6">
    <name type="scientific">Candidatus Criblamydia sequanensis CRIB-18</name>
    <dbReference type="NCBI Taxonomy" id="1437425"/>
    <lineage>
        <taxon>Bacteria</taxon>
        <taxon>Pseudomonadati</taxon>
        <taxon>Chlamydiota</taxon>
        <taxon>Chlamydiia</taxon>
        <taxon>Parachlamydiales</taxon>
        <taxon>Candidatus Criblamydiaceae</taxon>
        <taxon>Candidatus Criblamydia</taxon>
    </lineage>
</organism>
<dbReference type="AlphaFoldDB" id="A0A090D0R9"/>
<feature type="active site" description="Tele-AMP-histidine intermediate" evidence="1">
    <location>
        <position position="126"/>
    </location>
</feature>
<dbReference type="InterPro" id="IPR001310">
    <property type="entry name" value="Histidine_triad_HIT"/>
</dbReference>
<evidence type="ECO:0000259" key="4">
    <source>
        <dbReference type="PROSITE" id="PS51084"/>
    </source>
</evidence>
<accession>A0A090D0R9</accession>
<dbReference type="Proteomes" id="UP000031552">
    <property type="component" value="Unassembled WGS sequence"/>
</dbReference>
<dbReference type="EMBL" id="CCEJ010000010">
    <property type="protein sequence ID" value="CDR34931.1"/>
    <property type="molecule type" value="Genomic_DNA"/>
</dbReference>
<dbReference type="SUPFAM" id="SSF54197">
    <property type="entry name" value="HIT-like"/>
    <property type="match status" value="1"/>
</dbReference>
<sequence>MRKIKFCFAVSLILLSFFIWNLFSLKPLNLRDCPFCSEKVLEGQKFYEDDLVIGLLTHKPIYKGHVLIIPKRHAEQFGELTETEISRIGALIKKVDKAVKSNYHTASYVLLQKNGYEAGQSVPHVHFHYIPREKGASSSLEFIISMVGAVIKKPLPKEEMREVVIALKKELESS</sequence>
<dbReference type="Pfam" id="PF01230">
    <property type="entry name" value="HIT"/>
    <property type="match status" value="1"/>
</dbReference>
<evidence type="ECO:0000256" key="3">
    <source>
        <dbReference type="PROSITE-ProRule" id="PRU00464"/>
    </source>
</evidence>
<dbReference type="InterPro" id="IPR011146">
    <property type="entry name" value="HIT-like"/>
</dbReference>
<dbReference type="GO" id="GO:0003824">
    <property type="term" value="F:catalytic activity"/>
    <property type="evidence" value="ECO:0007669"/>
    <property type="project" value="InterPro"/>
</dbReference>
<evidence type="ECO:0000256" key="1">
    <source>
        <dbReference type="PIRSR" id="PIRSR601310-1"/>
    </source>
</evidence>
<feature type="short sequence motif" description="Histidine triad motif" evidence="2 3">
    <location>
        <begin position="124"/>
        <end position="128"/>
    </location>
</feature>
<evidence type="ECO:0000256" key="2">
    <source>
        <dbReference type="PIRSR" id="PIRSR601310-3"/>
    </source>
</evidence>
<comment type="caution">
    <text evidence="5">The sequence shown here is derived from an EMBL/GenBank/DDBJ whole genome shotgun (WGS) entry which is preliminary data.</text>
</comment>
<dbReference type="STRING" id="1437425.CSEC_2125"/>
<dbReference type="OrthoDB" id="9784774at2"/>
<proteinExistence type="predicted"/>
<evidence type="ECO:0000313" key="5">
    <source>
        <dbReference type="EMBL" id="CDR34931.1"/>
    </source>
</evidence>
<dbReference type="InterPro" id="IPR036265">
    <property type="entry name" value="HIT-like_sf"/>
</dbReference>
<dbReference type="GO" id="GO:0009117">
    <property type="term" value="P:nucleotide metabolic process"/>
    <property type="evidence" value="ECO:0007669"/>
    <property type="project" value="TreeGrafter"/>
</dbReference>
<reference evidence="5" key="2">
    <citation type="submission" date="2014-09" db="EMBL/GenBank/DDBJ databases">
        <title>Criblamydia sequanensis harbors a mega-plasmid encoding arsenite resistance.</title>
        <authorList>
            <person name="Bertelli C."/>
            <person name="Goesmann A."/>
            <person name="Greub G."/>
        </authorList>
    </citation>
    <scope>NUCLEOTIDE SEQUENCE [LARGE SCALE GENOMIC DNA]</scope>
    <source>
        <strain evidence="5">CRIB-18</strain>
    </source>
</reference>
<name>A0A090D0R9_9BACT</name>
<protein>
    <submittedName>
        <fullName evidence="5">Histidine triad (HIT) protein</fullName>
    </submittedName>
</protein>
<dbReference type="Gene3D" id="3.30.428.10">
    <property type="entry name" value="HIT-like"/>
    <property type="match status" value="1"/>
</dbReference>
<dbReference type="PANTHER" id="PTHR46648">
    <property type="entry name" value="HIT FAMILY PROTEIN 1"/>
    <property type="match status" value="1"/>
</dbReference>
<evidence type="ECO:0000313" key="6">
    <source>
        <dbReference type="Proteomes" id="UP000031552"/>
    </source>
</evidence>
<dbReference type="PROSITE" id="PS51084">
    <property type="entry name" value="HIT_2"/>
    <property type="match status" value="1"/>
</dbReference>
<gene>
    <name evidence="5" type="ORF">CSEC_2125</name>
</gene>
<dbReference type="PANTHER" id="PTHR46648:SF1">
    <property type="entry name" value="ADENOSINE 5'-MONOPHOSPHORAMIDASE HNT1"/>
    <property type="match status" value="1"/>
</dbReference>
<feature type="domain" description="HIT" evidence="4">
    <location>
        <begin position="31"/>
        <end position="139"/>
    </location>
</feature>
<reference evidence="5" key="1">
    <citation type="submission" date="2013-12" db="EMBL/GenBank/DDBJ databases">
        <authorList>
            <person name="Linke B."/>
        </authorList>
    </citation>
    <scope>NUCLEOTIDE SEQUENCE [LARGE SCALE GENOMIC DNA]</scope>
    <source>
        <strain evidence="5">CRIB-18</strain>
    </source>
</reference>